<organism evidence="5 6">
    <name type="scientific">Acinetobacter soli</name>
    <dbReference type="NCBI Taxonomy" id="487316"/>
    <lineage>
        <taxon>Bacteria</taxon>
        <taxon>Pseudomonadati</taxon>
        <taxon>Pseudomonadota</taxon>
        <taxon>Gammaproteobacteria</taxon>
        <taxon>Moraxellales</taxon>
        <taxon>Moraxellaceae</taxon>
        <taxon>Acinetobacter</taxon>
    </lineage>
</organism>
<keyword evidence="1" id="KW-0805">Transcription regulation</keyword>
<dbReference type="Gene3D" id="1.10.10.60">
    <property type="entry name" value="Homeodomain-like"/>
    <property type="match status" value="2"/>
</dbReference>
<evidence type="ECO:0000313" key="6">
    <source>
        <dbReference type="Proteomes" id="UP000185674"/>
    </source>
</evidence>
<dbReference type="STRING" id="487316.BEN76_06900"/>
<name>A0A1P8EHS0_9GAMM</name>
<proteinExistence type="predicted"/>
<dbReference type="GO" id="GO:0003700">
    <property type="term" value="F:DNA-binding transcription factor activity"/>
    <property type="evidence" value="ECO:0007669"/>
    <property type="project" value="InterPro"/>
</dbReference>
<dbReference type="Gene3D" id="2.60.120.10">
    <property type="entry name" value="Jelly Rolls"/>
    <property type="match status" value="1"/>
</dbReference>
<dbReference type="PRINTS" id="PR00032">
    <property type="entry name" value="HTHARAC"/>
</dbReference>
<dbReference type="eggNOG" id="COG2207">
    <property type="taxonomic scope" value="Bacteria"/>
</dbReference>
<dbReference type="AlphaFoldDB" id="A0A1P8EHS0"/>
<dbReference type="Pfam" id="PF12852">
    <property type="entry name" value="Cupin_6"/>
    <property type="match status" value="1"/>
</dbReference>
<dbReference type="PANTHER" id="PTHR46796">
    <property type="entry name" value="HTH-TYPE TRANSCRIPTIONAL ACTIVATOR RHAS-RELATED"/>
    <property type="match status" value="1"/>
</dbReference>
<keyword evidence="3" id="KW-0804">Transcription</keyword>
<dbReference type="GO" id="GO:0043565">
    <property type="term" value="F:sequence-specific DNA binding"/>
    <property type="evidence" value="ECO:0007669"/>
    <property type="project" value="InterPro"/>
</dbReference>
<dbReference type="PANTHER" id="PTHR46796:SF7">
    <property type="entry name" value="ARAC FAMILY TRANSCRIPTIONAL REGULATOR"/>
    <property type="match status" value="1"/>
</dbReference>
<dbReference type="InterPro" id="IPR020449">
    <property type="entry name" value="Tscrpt_reg_AraC-type_HTH"/>
</dbReference>
<dbReference type="InterPro" id="IPR018062">
    <property type="entry name" value="HTH_AraC-typ_CS"/>
</dbReference>
<dbReference type="SUPFAM" id="SSF46689">
    <property type="entry name" value="Homeodomain-like"/>
    <property type="match status" value="2"/>
</dbReference>
<dbReference type="Pfam" id="PF12833">
    <property type="entry name" value="HTH_18"/>
    <property type="match status" value="1"/>
</dbReference>
<evidence type="ECO:0000256" key="3">
    <source>
        <dbReference type="ARBA" id="ARBA00023163"/>
    </source>
</evidence>
<dbReference type="InterPro" id="IPR018060">
    <property type="entry name" value="HTH_AraC"/>
</dbReference>
<dbReference type="InterPro" id="IPR009057">
    <property type="entry name" value="Homeodomain-like_sf"/>
</dbReference>
<dbReference type="InterPro" id="IPR032783">
    <property type="entry name" value="AraC_lig"/>
</dbReference>
<evidence type="ECO:0000259" key="4">
    <source>
        <dbReference type="PROSITE" id="PS01124"/>
    </source>
</evidence>
<dbReference type="EMBL" id="CP016896">
    <property type="protein sequence ID" value="APV35760.1"/>
    <property type="molecule type" value="Genomic_DNA"/>
</dbReference>
<dbReference type="SMART" id="SM00342">
    <property type="entry name" value="HTH_ARAC"/>
    <property type="match status" value="1"/>
</dbReference>
<dbReference type="PROSITE" id="PS00041">
    <property type="entry name" value="HTH_ARAC_FAMILY_1"/>
    <property type="match status" value="1"/>
</dbReference>
<reference evidence="5 6" key="1">
    <citation type="submission" date="2016-08" db="EMBL/GenBank/DDBJ databases">
        <title>Complete genome sequence of Acinetobacter baylyi strain GFJ2.</title>
        <authorList>
            <person name="Tabata M."/>
            <person name="Kuboki S."/>
            <person name="Gibu N."/>
            <person name="Kinouchi Y."/>
            <person name="Vangnai A."/>
            <person name="Kasai D."/>
            <person name="Fukuda M."/>
        </authorList>
    </citation>
    <scope>NUCLEOTIDE SEQUENCE [LARGE SCALE GENOMIC DNA]</scope>
    <source>
        <strain evidence="5 6">GFJ2</strain>
    </source>
</reference>
<accession>A0A1P8EHS0</accession>
<dbReference type="KEGG" id="asol:BEN76_06900"/>
<feature type="domain" description="HTH araC/xylS-type" evidence="4">
    <location>
        <begin position="207"/>
        <end position="305"/>
    </location>
</feature>
<gene>
    <name evidence="5" type="ORF">BEN76_06900</name>
</gene>
<sequence length="311" mass="35260">MDALSKIFDDIHLNKSEYLYLKTQGEWAFHCGAQDALVTHIILMGSATFYITDDTQVEAQAGDIVLIPSGKAHHVSNDRQSKLIDSMSIDHLFNGHLNDAIEFGSGSNEHALIFTVRSHIDMHMAGPLLDALPAFLHIHHAMSSTGPEWLRVGLYFVALETQRIQPGRDKIFDHLMSILFIECVRDYIAQLDDQESWLIALKHPELSSALAAIHAYPEQPWTVETLADQCCMSRSKFASLFQSVLRETPLAYLQQHRLRLAVQLLRTSNFNIQQIAHKVGYASETAFSQAFKRQFEQTPKQYRQSINVNVE</sequence>
<keyword evidence="2" id="KW-0238">DNA-binding</keyword>
<dbReference type="PROSITE" id="PS01124">
    <property type="entry name" value="HTH_ARAC_FAMILY_2"/>
    <property type="match status" value="1"/>
</dbReference>
<dbReference type="InterPro" id="IPR014710">
    <property type="entry name" value="RmlC-like_jellyroll"/>
</dbReference>
<dbReference type="InterPro" id="IPR011051">
    <property type="entry name" value="RmlC_Cupin_sf"/>
</dbReference>
<evidence type="ECO:0000256" key="2">
    <source>
        <dbReference type="ARBA" id="ARBA00023125"/>
    </source>
</evidence>
<dbReference type="Proteomes" id="UP000185674">
    <property type="component" value="Chromosome"/>
</dbReference>
<evidence type="ECO:0000256" key="1">
    <source>
        <dbReference type="ARBA" id="ARBA00023015"/>
    </source>
</evidence>
<dbReference type="InterPro" id="IPR050204">
    <property type="entry name" value="AraC_XylS_family_regulators"/>
</dbReference>
<protein>
    <submittedName>
        <fullName evidence="5">AraC family transcriptional regulator</fullName>
    </submittedName>
</protein>
<dbReference type="SUPFAM" id="SSF51182">
    <property type="entry name" value="RmlC-like cupins"/>
    <property type="match status" value="1"/>
</dbReference>
<dbReference type="RefSeq" id="WP_076032683.1">
    <property type="nucleotide sequence ID" value="NZ_CP016896.1"/>
</dbReference>
<evidence type="ECO:0000313" key="5">
    <source>
        <dbReference type="EMBL" id="APV35760.1"/>
    </source>
</evidence>